<evidence type="ECO:0000313" key="2">
    <source>
        <dbReference type="EMBL" id="TMW86258.1"/>
    </source>
</evidence>
<gene>
    <name evidence="2" type="ORF">EJD97_021676</name>
</gene>
<proteinExistence type="predicted"/>
<organism evidence="2">
    <name type="scientific">Solanum chilense</name>
    <name type="common">Tomato</name>
    <name type="synonym">Lycopersicon chilense</name>
    <dbReference type="NCBI Taxonomy" id="4083"/>
    <lineage>
        <taxon>Eukaryota</taxon>
        <taxon>Viridiplantae</taxon>
        <taxon>Streptophyta</taxon>
        <taxon>Embryophyta</taxon>
        <taxon>Tracheophyta</taxon>
        <taxon>Spermatophyta</taxon>
        <taxon>Magnoliopsida</taxon>
        <taxon>eudicotyledons</taxon>
        <taxon>Gunneridae</taxon>
        <taxon>Pentapetalae</taxon>
        <taxon>asterids</taxon>
        <taxon>lamiids</taxon>
        <taxon>Solanales</taxon>
        <taxon>Solanaceae</taxon>
        <taxon>Solanoideae</taxon>
        <taxon>Solaneae</taxon>
        <taxon>Solanum</taxon>
        <taxon>Solanum subgen. Lycopersicon</taxon>
    </lineage>
</organism>
<feature type="compositionally biased region" description="Basic and acidic residues" evidence="1">
    <location>
        <begin position="79"/>
        <end position="94"/>
    </location>
</feature>
<feature type="non-terminal residue" evidence="2">
    <location>
        <position position="1"/>
    </location>
</feature>
<reference evidence="2" key="1">
    <citation type="submission" date="2019-05" db="EMBL/GenBank/DDBJ databases">
        <title>The de novo reference genome and transcriptome assemblies of the wild tomato species Solanum chilense.</title>
        <authorList>
            <person name="Stam R."/>
            <person name="Nosenko T."/>
            <person name="Hoerger A.C."/>
            <person name="Stephan W."/>
            <person name="Seidel M.A."/>
            <person name="Kuhn J.M.M."/>
            <person name="Haberer G."/>
            <person name="Tellier A."/>
        </authorList>
    </citation>
    <scope>NUCLEOTIDE SEQUENCE</scope>
    <source>
        <tissue evidence="2">Mature leaves</tissue>
    </source>
</reference>
<feature type="non-terminal residue" evidence="2">
    <location>
        <position position="173"/>
    </location>
</feature>
<dbReference type="EMBL" id="RXGB01006684">
    <property type="protein sequence ID" value="TMW86258.1"/>
    <property type="molecule type" value="Genomic_DNA"/>
</dbReference>
<sequence length="173" mass="19633">VERNILYDEFFNLVVQKSGYNCKPQDLVMSYTPHFFYNEKVLPFRITDQSSLSVYLGVTEKPSILRVYVEETLIEKDHNVDKGQQDMFNDEFHPADMNNPDDEIGIGENEGQGEDKGEAQAEGSDLESKFPPTPIVGSNNPCASQTSPVNNVRDDETRFYKGMTLKNKQELAN</sequence>
<feature type="compositionally biased region" description="Polar residues" evidence="1">
    <location>
        <begin position="136"/>
        <end position="150"/>
    </location>
</feature>
<accession>A0A6N2AX12</accession>
<comment type="caution">
    <text evidence="2">The sequence shown here is derived from an EMBL/GenBank/DDBJ whole genome shotgun (WGS) entry which is preliminary data.</text>
</comment>
<dbReference type="AlphaFoldDB" id="A0A6N2AX12"/>
<name>A0A6N2AX12_SOLCI</name>
<evidence type="ECO:0000256" key="1">
    <source>
        <dbReference type="SAM" id="MobiDB-lite"/>
    </source>
</evidence>
<feature type="region of interest" description="Disordered" evidence="1">
    <location>
        <begin position="79"/>
        <end position="173"/>
    </location>
</feature>
<protein>
    <submittedName>
        <fullName evidence="2">Uncharacterized protein</fullName>
    </submittedName>
</protein>